<name>A0A0F8ZBT1_9ZZZZ</name>
<evidence type="ECO:0000313" key="1">
    <source>
        <dbReference type="EMBL" id="KKK63914.1"/>
    </source>
</evidence>
<dbReference type="SUPFAM" id="SSF53335">
    <property type="entry name" value="S-adenosyl-L-methionine-dependent methyltransferases"/>
    <property type="match status" value="1"/>
</dbReference>
<gene>
    <name evidence="1" type="ORF">LCGC14_2989500</name>
</gene>
<dbReference type="InterPro" id="IPR029063">
    <property type="entry name" value="SAM-dependent_MTases_sf"/>
</dbReference>
<organism evidence="1">
    <name type="scientific">marine sediment metagenome</name>
    <dbReference type="NCBI Taxonomy" id="412755"/>
    <lineage>
        <taxon>unclassified sequences</taxon>
        <taxon>metagenomes</taxon>
        <taxon>ecological metagenomes</taxon>
    </lineage>
</organism>
<dbReference type="EMBL" id="LAZR01061271">
    <property type="protein sequence ID" value="KKK63914.1"/>
    <property type="molecule type" value="Genomic_DNA"/>
</dbReference>
<comment type="caution">
    <text evidence="1">The sequence shown here is derived from an EMBL/GenBank/DDBJ whole genome shotgun (WGS) entry which is preliminary data.</text>
</comment>
<evidence type="ECO:0008006" key="2">
    <source>
        <dbReference type="Google" id="ProtNLM"/>
    </source>
</evidence>
<reference evidence="1" key="1">
    <citation type="journal article" date="2015" name="Nature">
        <title>Complex archaea that bridge the gap between prokaryotes and eukaryotes.</title>
        <authorList>
            <person name="Spang A."/>
            <person name="Saw J.H."/>
            <person name="Jorgensen S.L."/>
            <person name="Zaremba-Niedzwiedzka K."/>
            <person name="Martijn J."/>
            <person name="Lind A.E."/>
            <person name="van Eijk R."/>
            <person name="Schleper C."/>
            <person name="Guy L."/>
            <person name="Ettema T.J."/>
        </authorList>
    </citation>
    <scope>NUCLEOTIDE SEQUENCE</scope>
</reference>
<accession>A0A0F8ZBT1</accession>
<protein>
    <recommendedName>
        <fullName evidence="2">DNA methylase N-4/N-6 domain-containing protein</fullName>
    </recommendedName>
</protein>
<dbReference type="Gene3D" id="3.40.50.150">
    <property type="entry name" value="Vaccinia Virus protein VP39"/>
    <property type="match status" value="1"/>
</dbReference>
<dbReference type="AlphaFoldDB" id="A0A0F8ZBT1"/>
<proteinExistence type="predicted"/>
<sequence>MSHYSIWEGNDCQLLEWAIPFYLRDTYGLILDATVGGWRFWKGLSNASFVVGIDLLRKDPRTIIMDNQRMAFRDNAFAAVIFDPPHMPERHIGQDYGGLAGLFESGHGAANATHLYRPFLVEASRVLETNGILMAKITDNVHRAAQQWEHVTYVNALSDYNLTACDLIIKTRQGPMMDPKWRQQLHVRKRHSFWVVARKGKC</sequence>